<protein>
    <submittedName>
        <fullName evidence="1">Uncharacterized protein</fullName>
    </submittedName>
</protein>
<dbReference type="AlphaFoldDB" id="A0A1J5GCX8"/>
<evidence type="ECO:0000313" key="1">
    <source>
        <dbReference type="EMBL" id="OIP70131.1"/>
    </source>
</evidence>
<name>A0A1J5GCX8_9BACT</name>
<accession>A0A1J5GCX8</accession>
<proteinExistence type="predicted"/>
<sequence>MPLEVKKIKVNKSKFFKAAISPHTTIGAKDMEMRVKVSTSACCLKYNNTANIHLLFKPITDHILEEGMPTLHKFAQKLGIMIEPFPELFWNRKHDMAIPHPGKKSSTYIIYPLICVYLSTGETETALATEGNLLHLTAMKVPVRYKSILRISTPQHLLDRLIIILCLVSRIHLLKLRPVVYEYLLKYILVVIWDHANKIHNSALKYNYFIYNRDLEKKEIPIQSS</sequence>
<organism evidence="1 2">
    <name type="scientific">Candidatus Infernicultor aquiphilus</name>
    <dbReference type="NCBI Taxonomy" id="1805029"/>
    <lineage>
        <taxon>Bacteria</taxon>
        <taxon>Pseudomonadati</taxon>
        <taxon>Atribacterota</taxon>
        <taxon>Candidatus Phoenicimicrobiia</taxon>
        <taxon>Candidatus Pheonicimicrobiales</taxon>
        <taxon>Candidatus Phoenicimicrobiaceae</taxon>
        <taxon>Candidatus Infernicultor</taxon>
    </lineage>
</organism>
<reference evidence="1 2" key="1">
    <citation type="journal article" date="2016" name="Environ. Microbiol.">
        <title>Genomic resolution of a cold subsurface aquifer community provides metabolic insights for novel microbes adapted to high CO concentrations.</title>
        <authorList>
            <person name="Probst A.J."/>
            <person name="Castelle C.J."/>
            <person name="Singh A."/>
            <person name="Brown C.T."/>
            <person name="Anantharaman K."/>
            <person name="Sharon I."/>
            <person name="Hug L.A."/>
            <person name="Burstein D."/>
            <person name="Emerson J.B."/>
            <person name="Thomas B.C."/>
            <person name="Banfield J.F."/>
        </authorList>
    </citation>
    <scope>NUCLEOTIDE SEQUENCE [LARGE SCALE GENOMIC DNA]</scope>
    <source>
        <strain evidence="1">CG2_30_33_13</strain>
    </source>
</reference>
<comment type="caution">
    <text evidence="1">The sequence shown here is derived from an EMBL/GenBank/DDBJ whole genome shotgun (WGS) entry which is preliminary data.</text>
</comment>
<gene>
    <name evidence="1" type="ORF">AUK42_04445</name>
</gene>
<dbReference type="EMBL" id="MNYY01000089">
    <property type="protein sequence ID" value="OIP70131.1"/>
    <property type="molecule type" value="Genomic_DNA"/>
</dbReference>
<dbReference type="Proteomes" id="UP000182763">
    <property type="component" value="Unassembled WGS sequence"/>
</dbReference>
<evidence type="ECO:0000313" key="2">
    <source>
        <dbReference type="Proteomes" id="UP000182763"/>
    </source>
</evidence>